<dbReference type="InterPro" id="IPR018750">
    <property type="entry name" value="DUF2306_membrane"/>
</dbReference>
<sequence length="233" mass="25527">MTITTTARSSWAWVTLSSVAVAAYFVGQYAQGSLDSLARAHTGLAATYAARPWPIQVAFYLHIVLAGLALALGPWQFAKRIRVRHIRIHRAIGRIYLIAVLVGGVAALVMAPFNSAGMVGFFGFGALAVLWPWTAWRAFRAVRDRDIASHQAWMIRCFALTYAAVTLRLEFAALILIQLPFAGPDADFAALSANAYAPLAFLAWLPNLVIAEFMVRRRGLPALYLTTRPIPTV</sequence>
<keyword evidence="1" id="KW-1133">Transmembrane helix</keyword>
<keyword evidence="3" id="KW-1185">Reference proteome</keyword>
<comment type="caution">
    <text evidence="2">The sequence shown here is derived from an EMBL/GenBank/DDBJ whole genome shotgun (WGS) entry which is preliminary data.</text>
</comment>
<dbReference type="Pfam" id="PF10067">
    <property type="entry name" value="DUF2306"/>
    <property type="match status" value="1"/>
</dbReference>
<feature type="transmembrane region" description="Helical" evidence="1">
    <location>
        <begin position="119"/>
        <end position="139"/>
    </location>
</feature>
<dbReference type="Proteomes" id="UP000254869">
    <property type="component" value="Unassembled WGS sequence"/>
</dbReference>
<accession>A0A370IBT2</accession>
<keyword evidence="1" id="KW-0472">Membrane</keyword>
<gene>
    <name evidence="2" type="ORF">DFR76_102583</name>
</gene>
<feature type="transmembrane region" description="Helical" evidence="1">
    <location>
        <begin position="95"/>
        <end position="113"/>
    </location>
</feature>
<dbReference type="STRING" id="1210086.GCA_001613105_01159"/>
<evidence type="ECO:0000313" key="2">
    <source>
        <dbReference type="EMBL" id="RDI68182.1"/>
    </source>
</evidence>
<feature type="transmembrane region" description="Helical" evidence="1">
    <location>
        <begin position="195"/>
        <end position="215"/>
    </location>
</feature>
<keyword evidence="1" id="KW-0812">Transmembrane</keyword>
<reference evidence="2 3" key="1">
    <citation type="submission" date="2018-07" db="EMBL/GenBank/DDBJ databases">
        <title>Genomic Encyclopedia of Type Strains, Phase IV (KMG-IV): sequencing the most valuable type-strain genomes for metagenomic binning, comparative biology and taxonomic classification.</title>
        <authorList>
            <person name="Goeker M."/>
        </authorList>
    </citation>
    <scope>NUCLEOTIDE SEQUENCE [LARGE SCALE GENOMIC DNA]</scope>
    <source>
        <strain evidence="2 3">DSM 44290</strain>
    </source>
</reference>
<feature type="transmembrane region" description="Helical" evidence="1">
    <location>
        <begin position="12"/>
        <end position="30"/>
    </location>
</feature>
<organism evidence="2 3">
    <name type="scientific">Nocardia pseudobrasiliensis</name>
    <dbReference type="NCBI Taxonomy" id="45979"/>
    <lineage>
        <taxon>Bacteria</taxon>
        <taxon>Bacillati</taxon>
        <taxon>Actinomycetota</taxon>
        <taxon>Actinomycetes</taxon>
        <taxon>Mycobacteriales</taxon>
        <taxon>Nocardiaceae</taxon>
        <taxon>Nocardia</taxon>
    </lineage>
</organism>
<dbReference type="AlphaFoldDB" id="A0A370IBT2"/>
<dbReference type="EMBL" id="QQBC01000002">
    <property type="protein sequence ID" value="RDI68182.1"/>
    <property type="molecule type" value="Genomic_DNA"/>
</dbReference>
<feature type="transmembrane region" description="Helical" evidence="1">
    <location>
        <begin position="57"/>
        <end position="75"/>
    </location>
</feature>
<name>A0A370IBT2_9NOCA</name>
<feature type="transmembrane region" description="Helical" evidence="1">
    <location>
        <begin position="160"/>
        <end position="183"/>
    </location>
</feature>
<evidence type="ECO:0000313" key="3">
    <source>
        <dbReference type="Proteomes" id="UP000254869"/>
    </source>
</evidence>
<evidence type="ECO:0000256" key="1">
    <source>
        <dbReference type="SAM" id="Phobius"/>
    </source>
</evidence>
<proteinExistence type="predicted"/>
<dbReference type="RefSeq" id="WP_067992891.1">
    <property type="nucleotide sequence ID" value="NZ_QQBC01000002.1"/>
</dbReference>
<protein>
    <submittedName>
        <fullName evidence="2">Putative membrane protein</fullName>
    </submittedName>
</protein>